<evidence type="ECO:0000313" key="2">
    <source>
        <dbReference type="Proteomes" id="UP000032247"/>
    </source>
</evidence>
<evidence type="ECO:0000313" key="1">
    <source>
        <dbReference type="EMBL" id="KIU10369.1"/>
    </source>
</evidence>
<sequence>MHVLPSIQSSPLFYKKKIVYCVFFPYNKNDTSVIFVI</sequence>
<dbReference type="Proteomes" id="UP000032247">
    <property type="component" value="Unassembled WGS sequence"/>
</dbReference>
<organism evidence="1 2">
    <name type="scientific">Bacillus subtilis</name>
    <dbReference type="NCBI Taxonomy" id="1423"/>
    <lineage>
        <taxon>Bacteria</taxon>
        <taxon>Bacillati</taxon>
        <taxon>Bacillota</taxon>
        <taxon>Bacilli</taxon>
        <taxon>Bacillales</taxon>
        <taxon>Bacillaceae</taxon>
        <taxon>Bacillus</taxon>
    </lineage>
</organism>
<comment type="caution">
    <text evidence="1">The sequence shown here is derived from an EMBL/GenBank/DDBJ whole genome shotgun (WGS) entry which is preliminary data.</text>
</comment>
<proteinExistence type="predicted"/>
<reference evidence="1 2" key="1">
    <citation type="submission" date="2014-12" db="EMBL/GenBank/DDBJ databases">
        <title>Comparative genome analysis of Bacillus coagulans HM-08, Clostridium butyricum HM-68, Bacillus subtilis HM-66 and Bacillus licheniformis BL-09.</title>
        <authorList>
            <person name="Zhang H."/>
        </authorList>
    </citation>
    <scope>NUCLEOTIDE SEQUENCE [LARGE SCALE GENOMIC DNA]</scope>
    <source>
        <strain evidence="1 2">HM-66</strain>
    </source>
</reference>
<gene>
    <name evidence="1" type="ORF">SC09_Contig25orf00062</name>
</gene>
<dbReference type="EMBL" id="JXBC01000004">
    <property type="protein sequence ID" value="KIU10369.1"/>
    <property type="molecule type" value="Genomic_DNA"/>
</dbReference>
<protein>
    <submittedName>
        <fullName evidence="1">Uncharacterized protein</fullName>
    </submittedName>
</protein>
<name>A0A0D1JD65_BACIU</name>
<dbReference type="AlphaFoldDB" id="A0A0D1JD65"/>
<accession>A0A0D1JD65</accession>